<dbReference type="OrthoDB" id="460303at2"/>
<dbReference type="RefSeq" id="WP_083582904.1">
    <property type="nucleotide sequence ID" value="NZ_MPPI01000012.1"/>
</dbReference>
<dbReference type="Pfam" id="PF11209">
    <property type="entry name" value="LmeA"/>
    <property type="match status" value="1"/>
</dbReference>
<evidence type="ECO:0000256" key="1">
    <source>
        <dbReference type="SAM" id="MobiDB-lite"/>
    </source>
</evidence>
<name>A0A2T1DGM5_9CYAN</name>
<gene>
    <name evidence="2" type="ORF">C7B65_10155</name>
</gene>
<organism evidence="2 3">
    <name type="scientific">Phormidesmis priestleyi ULC007</name>
    <dbReference type="NCBI Taxonomy" id="1920490"/>
    <lineage>
        <taxon>Bacteria</taxon>
        <taxon>Bacillati</taxon>
        <taxon>Cyanobacteriota</taxon>
        <taxon>Cyanophyceae</taxon>
        <taxon>Leptolyngbyales</taxon>
        <taxon>Leptolyngbyaceae</taxon>
        <taxon>Phormidesmis</taxon>
    </lineage>
</organism>
<reference evidence="2 3" key="2">
    <citation type="submission" date="2018-03" db="EMBL/GenBank/DDBJ databases">
        <title>The ancient ancestry and fast evolution of plastids.</title>
        <authorList>
            <person name="Moore K.R."/>
            <person name="Magnabosco C."/>
            <person name="Momper L."/>
            <person name="Gold D.A."/>
            <person name="Bosak T."/>
            <person name="Fournier G.P."/>
        </authorList>
    </citation>
    <scope>NUCLEOTIDE SEQUENCE [LARGE SCALE GENOMIC DNA]</scope>
    <source>
        <strain evidence="2 3">ULC007</strain>
    </source>
</reference>
<feature type="compositionally biased region" description="Polar residues" evidence="1">
    <location>
        <begin position="12"/>
        <end position="21"/>
    </location>
</feature>
<dbReference type="EMBL" id="PVWG01000009">
    <property type="protein sequence ID" value="PSB19650.1"/>
    <property type="molecule type" value="Genomic_DNA"/>
</dbReference>
<sequence length="261" mass="27969">MDSSKPDIWDTDTVTGGQPNRPSKPGLISKVLAPAVGLWLRSQVEHIEDLEVEVEAGDRQILSGCIPQVELSACKAVYQGLHLSQVRLTGQNIRINLGQVLKGKPLCLLEPIRVEGTVLLQQADLNASLMAPLLANGITEFLLTLLSASDLGEVPLESDPRLNLQNLQIILDANLVTLSASLISMSGNATAIAIRTGFGLASPHELTLVNPQWLPHATAKRGLPLSDLEGYTFDLGADTQIEQLKLEAGQIVCQAKLLVSP</sequence>
<dbReference type="STRING" id="1920490.GCA_001895925_00197"/>
<feature type="region of interest" description="Disordered" evidence="1">
    <location>
        <begin position="1"/>
        <end position="25"/>
    </location>
</feature>
<dbReference type="AlphaFoldDB" id="A0A2T1DGM5"/>
<evidence type="ECO:0000313" key="2">
    <source>
        <dbReference type="EMBL" id="PSB19650.1"/>
    </source>
</evidence>
<dbReference type="Proteomes" id="UP000238634">
    <property type="component" value="Unassembled WGS sequence"/>
</dbReference>
<reference evidence="2 3" key="1">
    <citation type="submission" date="2018-02" db="EMBL/GenBank/DDBJ databases">
        <authorList>
            <person name="Cohen D.B."/>
            <person name="Kent A.D."/>
        </authorList>
    </citation>
    <scope>NUCLEOTIDE SEQUENCE [LARGE SCALE GENOMIC DNA]</scope>
    <source>
        <strain evidence="2 3">ULC007</strain>
    </source>
</reference>
<dbReference type="InterPro" id="IPR021373">
    <property type="entry name" value="DUF2993"/>
</dbReference>
<accession>A0A2T1DGM5</accession>
<protein>
    <submittedName>
        <fullName evidence="2">DUF2993 domain-containing protein</fullName>
    </submittedName>
</protein>
<evidence type="ECO:0000313" key="3">
    <source>
        <dbReference type="Proteomes" id="UP000238634"/>
    </source>
</evidence>
<proteinExistence type="predicted"/>
<keyword evidence="3" id="KW-1185">Reference proteome</keyword>
<comment type="caution">
    <text evidence="2">The sequence shown here is derived from an EMBL/GenBank/DDBJ whole genome shotgun (WGS) entry which is preliminary data.</text>
</comment>